<reference evidence="1 2" key="1">
    <citation type="submission" date="2020-06" db="EMBL/GenBank/DDBJ databases">
        <authorList>
            <person name="Hwang Y.J."/>
        </authorList>
    </citation>
    <scope>NUCLEOTIDE SEQUENCE [LARGE SCALE GENOMIC DNA]</scope>
    <source>
        <strain evidence="1 2">KUDC8001</strain>
    </source>
</reference>
<keyword evidence="2" id="KW-1185">Reference proteome</keyword>
<dbReference type="EMBL" id="CP055153">
    <property type="protein sequence ID" value="QMU29332.1"/>
    <property type="molecule type" value="Genomic_DNA"/>
</dbReference>
<accession>A0A7L7L917</accession>
<dbReference type="Proteomes" id="UP000514509">
    <property type="component" value="Chromosome"/>
</dbReference>
<gene>
    <name evidence="1" type="ORF">HUW48_15390</name>
</gene>
<evidence type="ECO:0000313" key="2">
    <source>
        <dbReference type="Proteomes" id="UP000514509"/>
    </source>
</evidence>
<dbReference type="AlphaFoldDB" id="A0A7L7L917"/>
<protein>
    <submittedName>
        <fullName evidence="1">Uncharacterized protein</fullName>
    </submittedName>
</protein>
<evidence type="ECO:0000313" key="1">
    <source>
        <dbReference type="EMBL" id="QMU29332.1"/>
    </source>
</evidence>
<organism evidence="1 2">
    <name type="scientific">Adhaeribacter radiodurans</name>
    <dbReference type="NCBI Taxonomy" id="2745197"/>
    <lineage>
        <taxon>Bacteria</taxon>
        <taxon>Pseudomonadati</taxon>
        <taxon>Bacteroidota</taxon>
        <taxon>Cytophagia</taxon>
        <taxon>Cytophagales</taxon>
        <taxon>Hymenobacteraceae</taxon>
        <taxon>Adhaeribacter</taxon>
    </lineage>
</organism>
<reference evidence="1 2" key="2">
    <citation type="submission" date="2020-08" db="EMBL/GenBank/DDBJ databases">
        <title>Adhaeribacter dokdonensis sp. nov., isolated from the rhizosphere of Elymus tsukushiensis, a plant native to the Dokdo Islands, Republic of Korea.</title>
        <authorList>
            <person name="Ghim S.Y."/>
        </authorList>
    </citation>
    <scope>NUCLEOTIDE SEQUENCE [LARGE SCALE GENOMIC DNA]</scope>
    <source>
        <strain evidence="1 2">KUDC8001</strain>
    </source>
</reference>
<dbReference type="KEGG" id="add:HUW48_15390"/>
<dbReference type="RefSeq" id="WP_182411791.1">
    <property type="nucleotide sequence ID" value="NZ_CP055153.1"/>
</dbReference>
<sequence>MFGILLFKILVGSSSTSFGSVIISGSVVTTFDASGMIASAILTVTGSLFFSPELLMATN</sequence>
<proteinExistence type="predicted"/>
<name>A0A7L7L917_9BACT</name>